<gene>
    <name evidence="1" type="ORF">X975_20318</name>
</gene>
<evidence type="ECO:0000313" key="2">
    <source>
        <dbReference type="Proteomes" id="UP000054359"/>
    </source>
</evidence>
<sequence>MFNSFPKTWIKFHKHFFKLLRCTFFHDIIIYRNT</sequence>
<feature type="non-terminal residue" evidence="1">
    <location>
        <position position="34"/>
    </location>
</feature>
<dbReference type="EMBL" id="KK122591">
    <property type="protein sequence ID" value="KFM83079.1"/>
    <property type="molecule type" value="Genomic_DNA"/>
</dbReference>
<organism evidence="1 2">
    <name type="scientific">Stegodyphus mimosarum</name>
    <name type="common">African social velvet spider</name>
    <dbReference type="NCBI Taxonomy" id="407821"/>
    <lineage>
        <taxon>Eukaryota</taxon>
        <taxon>Metazoa</taxon>
        <taxon>Ecdysozoa</taxon>
        <taxon>Arthropoda</taxon>
        <taxon>Chelicerata</taxon>
        <taxon>Arachnida</taxon>
        <taxon>Araneae</taxon>
        <taxon>Araneomorphae</taxon>
        <taxon>Entelegynae</taxon>
        <taxon>Eresoidea</taxon>
        <taxon>Eresidae</taxon>
        <taxon>Stegodyphus</taxon>
    </lineage>
</organism>
<name>A0A087V0E0_STEMI</name>
<reference evidence="1 2" key="1">
    <citation type="submission" date="2013-11" db="EMBL/GenBank/DDBJ databases">
        <title>Genome sequencing of Stegodyphus mimosarum.</title>
        <authorList>
            <person name="Bechsgaard J."/>
        </authorList>
    </citation>
    <scope>NUCLEOTIDE SEQUENCE [LARGE SCALE GENOMIC DNA]</scope>
</reference>
<dbReference type="AlphaFoldDB" id="A0A087V0E0"/>
<evidence type="ECO:0000313" key="1">
    <source>
        <dbReference type="EMBL" id="KFM83079.1"/>
    </source>
</evidence>
<protein>
    <submittedName>
        <fullName evidence="1">Uncharacterized protein</fullName>
    </submittedName>
</protein>
<proteinExistence type="predicted"/>
<dbReference type="Proteomes" id="UP000054359">
    <property type="component" value="Unassembled WGS sequence"/>
</dbReference>
<accession>A0A087V0E0</accession>
<keyword evidence="2" id="KW-1185">Reference proteome</keyword>